<dbReference type="GO" id="GO:0016301">
    <property type="term" value="F:kinase activity"/>
    <property type="evidence" value="ECO:0007669"/>
    <property type="project" value="UniProtKB-KW"/>
</dbReference>
<dbReference type="Pfam" id="PF02518">
    <property type="entry name" value="HATPase_c"/>
    <property type="match status" value="1"/>
</dbReference>
<feature type="domain" description="GAF" evidence="5">
    <location>
        <begin position="120"/>
        <end position="268"/>
    </location>
</feature>
<dbReference type="Gene3D" id="3.30.565.10">
    <property type="entry name" value="Histidine kinase-like ATPase, C-terminal domain"/>
    <property type="match status" value="1"/>
</dbReference>
<keyword evidence="8" id="KW-1185">Reference proteome</keyword>
<reference evidence="8" key="1">
    <citation type="journal article" date="2019" name="Int. J. Syst. Evol. Microbiol.">
        <title>The Global Catalogue of Microorganisms (GCM) 10K type strain sequencing project: providing services to taxonomists for standard genome sequencing and annotation.</title>
        <authorList>
            <consortium name="The Broad Institute Genomics Platform"/>
            <consortium name="The Broad Institute Genome Sequencing Center for Infectious Disease"/>
            <person name="Wu L."/>
            <person name="Ma J."/>
        </authorList>
    </citation>
    <scope>NUCLEOTIDE SEQUENCE [LARGE SCALE GENOMIC DNA]</scope>
    <source>
        <strain evidence="8">JCM 12393</strain>
    </source>
</reference>
<dbReference type="PANTHER" id="PTHR24421">
    <property type="entry name" value="NITRATE/NITRITE SENSOR PROTEIN NARX-RELATED"/>
    <property type="match status" value="1"/>
</dbReference>
<dbReference type="InterPro" id="IPR003018">
    <property type="entry name" value="GAF"/>
</dbReference>
<keyword evidence="2 7" id="KW-0418">Kinase</keyword>
<keyword evidence="3" id="KW-0902">Two-component regulatory system</keyword>
<dbReference type="InterPro" id="IPR036890">
    <property type="entry name" value="HATPase_C_sf"/>
</dbReference>
<sequence>MGGAEDTRAGTGGDQRGRTDDAPPPGCPAHAGTSHAGTSHAGAADPGTAHAKTAEPAPARPTVAPRTPPPSAAPGGPRIPQLRLDELLEELQWRIDAARGTRDRVHSLLEAVLAVGRELDLSQALHRIVEAAADLVDARYAALGVIGADGYTLSQFLTVGLTQEEIDEIGPPPTGRGILGELIRDPQPLRCPVLSEHPASVGFPANHPPMHTFLGVPVRVRGEVFGNLYLTDKRGGLDFDADDEAVISTLAVAAGVAIDNARLYEEAQRQQRWLRASAEITRSLLSGAPRLEVVELIARRAREIAGAELADVSVALADPGERAAELTVEVALGGRSEVRLGVTVPVDGTLSGAAYASGSPAITDELEQDDRFPAGPPGRFTGLGPAVAVPLGTGEGFGRGVLLLARESGRPPFTAEETGPLLGFADQAALALELAERRRDAEQLTLLEDRDRIARDLHDLAIQRLFATGMTLQSAGRLIESPSAADRVSRAVADLDETIKIIRSTIFGLRAHSEPDRGLRARATRAVGEAQATLGFAPRLSMEGLLDTDVPQELAEHVMAVLGEALSNAARHARASRVEVALRAAGGTVTLTVADDGVGVPSGGRRSGLRNLAERAERAGGTFELLPADGGGTRLVWQAPLGV</sequence>
<dbReference type="InterPro" id="IPR050482">
    <property type="entry name" value="Sensor_HK_TwoCompSys"/>
</dbReference>
<dbReference type="SUPFAM" id="SSF55874">
    <property type="entry name" value="ATPase domain of HSP90 chaperone/DNA topoisomerase II/histidine kinase"/>
    <property type="match status" value="1"/>
</dbReference>
<dbReference type="InterPro" id="IPR029016">
    <property type="entry name" value="GAF-like_dom_sf"/>
</dbReference>
<dbReference type="InterPro" id="IPR003594">
    <property type="entry name" value="HATPase_dom"/>
</dbReference>
<dbReference type="SUPFAM" id="SSF55781">
    <property type="entry name" value="GAF domain-like"/>
    <property type="match status" value="2"/>
</dbReference>
<gene>
    <name evidence="7" type="ORF">GCM10009639_47270</name>
</gene>
<feature type="region of interest" description="Disordered" evidence="4">
    <location>
        <begin position="1"/>
        <end position="79"/>
    </location>
</feature>
<evidence type="ECO:0000313" key="8">
    <source>
        <dbReference type="Proteomes" id="UP001499863"/>
    </source>
</evidence>
<organism evidence="7 8">
    <name type="scientific">Kitasatospora putterlickiae</name>
    <dbReference type="NCBI Taxonomy" id="221725"/>
    <lineage>
        <taxon>Bacteria</taxon>
        <taxon>Bacillati</taxon>
        <taxon>Actinomycetota</taxon>
        <taxon>Actinomycetes</taxon>
        <taxon>Kitasatosporales</taxon>
        <taxon>Streptomycetaceae</taxon>
        <taxon>Kitasatospora</taxon>
    </lineage>
</organism>
<dbReference type="Proteomes" id="UP001499863">
    <property type="component" value="Unassembled WGS sequence"/>
</dbReference>
<evidence type="ECO:0000256" key="2">
    <source>
        <dbReference type="ARBA" id="ARBA00022777"/>
    </source>
</evidence>
<feature type="domain" description="GAF" evidence="5">
    <location>
        <begin position="289"/>
        <end position="442"/>
    </location>
</feature>
<proteinExistence type="predicted"/>
<dbReference type="CDD" id="cd16917">
    <property type="entry name" value="HATPase_UhpB-NarQ-NarX-like"/>
    <property type="match status" value="1"/>
</dbReference>
<accession>A0ABP4IZ79</accession>
<dbReference type="SMART" id="SM00387">
    <property type="entry name" value="HATPase_c"/>
    <property type="match status" value="1"/>
</dbReference>
<comment type="caution">
    <text evidence="7">The sequence shown here is derived from an EMBL/GenBank/DDBJ whole genome shotgun (WGS) entry which is preliminary data.</text>
</comment>
<dbReference type="EMBL" id="BAAAKJ010000256">
    <property type="protein sequence ID" value="GAA1403077.1"/>
    <property type="molecule type" value="Genomic_DNA"/>
</dbReference>
<keyword evidence="1" id="KW-0808">Transferase</keyword>
<dbReference type="PANTHER" id="PTHR24421:SF56">
    <property type="entry name" value="OXYGEN SENSOR HISTIDINE KINASE RESPONSE REGULATOR DOST"/>
    <property type="match status" value="1"/>
</dbReference>
<dbReference type="Pfam" id="PF07730">
    <property type="entry name" value="HisKA_3"/>
    <property type="match status" value="1"/>
</dbReference>
<dbReference type="InterPro" id="IPR011712">
    <property type="entry name" value="Sig_transdc_His_kin_sub3_dim/P"/>
</dbReference>
<evidence type="ECO:0000259" key="6">
    <source>
        <dbReference type="SMART" id="SM00387"/>
    </source>
</evidence>
<dbReference type="Gene3D" id="1.20.5.1930">
    <property type="match status" value="1"/>
</dbReference>
<protein>
    <submittedName>
        <fullName evidence="7">Two-component system sensor histidine kinase</fullName>
    </submittedName>
</protein>
<evidence type="ECO:0000256" key="3">
    <source>
        <dbReference type="ARBA" id="ARBA00023012"/>
    </source>
</evidence>
<dbReference type="Gene3D" id="3.30.450.40">
    <property type="match status" value="2"/>
</dbReference>
<evidence type="ECO:0000256" key="4">
    <source>
        <dbReference type="SAM" id="MobiDB-lite"/>
    </source>
</evidence>
<evidence type="ECO:0000313" key="7">
    <source>
        <dbReference type="EMBL" id="GAA1403077.1"/>
    </source>
</evidence>
<dbReference type="Pfam" id="PF13185">
    <property type="entry name" value="GAF_2"/>
    <property type="match status" value="2"/>
</dbReference>
<dbReference type="SMART" id="SM00065">
    <property type="entry name" value="GAF"/>
    <property type="match status" value="2"/>
</dbReference>
<evidence type="ECO:0000259" key="5">
    <source>
        <dbReference type="SMART" id="SM00065"/>
    </source>
</evidence>
<feature type="domain" description="Histidine kinase/HSP90-like ATPase" evidence="6">
    <location>
        <begin position="553"/>
        <end position="643"/>
    </location>
</feature>
<name>A0ABP4IZ79_9ACTN</name>
<feature type="compositionally biased region" description="Low complexity" evidence="4">
    <location>
        <begin position="54"/>
        <end position="65"/>
    </location>
</feature>
<evidence type="ECO:0000256" key="1">
    <source>
        <dbReference type="ARBA" id="ARBA00022679"/>
    </source>
</evidence>